<reference evidence="6" key="1">
    <citation type="submission" date="2021-10" db="EMBL/GenBank/DDBJ databases">
        <title>De novo Genome Assembly of Clathrus columnatus (Basidiomycota, Fungi) Using Illumina and Nanopore Sequence Data.</title>
        <authorList>
            <person name="Ogiso-Tanaka E."/>
            <person name="Itagaki H."/>
            <person name="Hosoya T."/>
            <person name="Hosaka K."/>
        </authorList>
    </citation>
    <scope>NUCLEOTIDE SEQUENCE</scope>
    <source>
        <strain evidence="6">MO-923</strain>
    </source>
</reference>
<keyword evidence="1" id="KW-0808">Transferase</keyword>
<comment type="caution">
    <text evidence="6">The sequence shown here is derived from an EMBL/GenBank/DDBJ whole genome shotgun (WGS) entry which is preliminary data.</text>
</comment>
<gene>
    <name evidence="6" type="ORF">Clacol_010409</name>
</gene>
<organism evidence="6 7">
    <name type="scientific">Clathrus columnatus</name>
    <dbReference type="NCBI Taxonomy" id="1419009"/>
    <lineage>
        <taxon>Eukaryota</taxon>
        <taxon>Fungi</taxon>
        <taxon>Dikarya</taxon>
        <taxon>Basidiomycota</taxon>
        <taxon>Agaricomycotina</taxon>
        <taxon>Agaricomycetes</taxon>
        <taxon>Phallomycetidae</taxon>
        <taxon>Phallales</taxon>
        <taxon>Clathraceae</taxon>
        <taxon>Clathrus</taxon>
    </lineage>
</organism>
<feature type="compositionally biased region" description="Pro residues" evidence="5">
    <location>
        <begin position="438"/>
        <end position="449"/>
    </location>
</feature>
<dbReference type="Proteomes" id="UP001050691">
    <property type="component" value="Unassembled WGS sequence"/>
</dbReference>
<evidence type="ECO:0000313" key="6">
    <source>
        <dbReference type="EMBL" id="GJJ16129.1"/>
    </source>
</evidence>
<protein>
    <submittedName>
        <fullName evidence="6">Uncharacterized protein</fullName>
    </submittedName>
</protein>
<feature type="region of interest" description="Disordered" evidence="5">
    <location>
        <begin position="433"/>
        <end position="476"/>
    </location>
</feature>
<dbReference type="InterPro" id="IPR014729">
    <property type="entry name" value="Rossmann-like_a/b/a_fold"/>
</dbReference>
<feature type="compositionally biased region" description="Polar residues" evidence="5">
    <location>
        <begin position="403"/>
        <end position="415"/>
    </location>
</feature>
<dbReference type="AlphaFoldDB" id="A0AAV5ASK0"/>
<dbReference type="PANTHER" id="PTHR23293">
    <property type="entry name" value="FAD SYNTHETASE-RELATED FMN ADENYLYLTRANSFERASE"/>
    <property type="match status" value="1"/>
</dbReference>
<keyword evidence="3" id="KW-0547">Nucleotide-binding</keyword>
<evidence type="ECO:0000313" key="7">
    <source>
        <dbReference type="Proteomes" id="UP001050691"/>
    </source>
</evidence>
<accession>A0AAV5ASK0</accession>
<dbReference type="GO" id="GO:0005524">
    <property type="term" value="F:ATP binding"/>
    <property type="evidence" value="ECO:0007669"/>
    <property type="project" value="UniProtKB-KW"/>
</dbReference>
<dbReference type="GO" id="GO:0003919">
    <property type="term" value="F:FMN adenylyltransferase activity"/>
    <property type="evidence" value="ECO:0007669"/>
    <property type="project" value="TreeGrafter"/>
</dbReference>
<keyword evidence="7" id="KW-1185">Reference proteome</keyword>
<dbReference type="PANTHER" id="PTHR23293:SF9">
    <property type="entry name" value="FAD SYNTHASE"/>
    <property type="match status" value="1"/>
</dbReference>
<evidence type="ECO:0000256" key="5">
    <source>
        <dbReference type="SAM" id="MobiDB-lite"/>
    </source>
</evidence>
<dbReference type="Gene3D" id="3.40.50.620">
    <property type="entry name" value="HUPs"/>
    <property type="match status" value="1"/>
</dbReference>
<feature type="compositionally biased region" description="Low complexity" evidence="5">
    <location>
        <begin position="358"/>
        <end position="368"/>
    </location>
</feature>
<dbReference type="EMBL" id="BPWL01000013">
    <property type="protein sequence ID" value="GJJ16129.1"/>
    <property type="molecule type" value="Genomic_DNA"/>
</dbReference>
<keyword evidence="2" id="KW-0548">Nucleotidyltransferase</keyword>
<dbReference type="SUPFAM" id="SSF52402">
    <property type="entry name" value="Adenine nucleotide alpha hydrolases-like"/>
    <property type="match status" value="1"/>
</dbReference>
<name>A0AAV5ASK0_9AGAM</name>
<evidence type="ECO:0000256" key="4">
    <source>
        <dbReference type="ARBA" id="ARBA00022840"/>
    </source>
</evidence>
<evidence type="ECO:0000256" key="2">
    <source>
        <dbReference type="ARBA" id="ARBA00022695"/>
    </source>
</evidence>
<evidence type="ECO:0000256" key="1">
    <source>
        <dbReference type="ARBA" id="ARBA00022679"/>
    </source>
</evidence>
<keyword evidence="4" id="KW-0067">ATP-binding</keyword>
<evidence type="ECO:0000256" key="3">
    <source>
        <dbReference type="ARBA" id="ARBA00022741"/>
    </source>
</evidence>
<dbReference type="GO" id="GO:0006747">
    <property type="term" value="P:FAD biosynthetic process"/>
    <property type="evidence" value="ECO:0007669"/>
    <property type="project" value="TreeGrafter"/>
</dbReference>
<proteinExistence type="predicted"/>
<feature type="region of interest" description="Disordered" evidence="5">
    <location>
        <begin position="323"/>
        <end position="421"/>
    </location>
</feature>
<sequence length="476" mass="52556">MASSTSNLVSAIQPSQLDACLAVAERQDSLGQKVKAALDIIYLALEQYGEGKISLSFNGGKDCTSSISLRPHTSTLLGTVLLHLYAAALHNRHNKKHAILHRIPSLYIAPPSPFPDLESFISESETKYNLSLFRQSGLSGMKHALQVYKDKFPVVEAILIGIRRTDPHGGSTYNTFPNPALLIKEEDTNEPITKTPLSLNTGLDIPSYPDITSPITPTTYALTHNPIILDTPNHDMICRPFVPDSTIDESTKTQQPEDTTFEYDLKIQNMIRIHPETSKSELLCTPVTMTTEAGETEYVMCSLQQRPIILDTPDKDTVCKPLPTDTDADTASFPTRPPVIFDTPDKDTICKPLPTPPSSVSISTPISSNKTRRYRPAYELEDERLERAGRGPSKPVIDDTDETSTTYISGDSLPQSPQPIDLSTLSESLESIYRRKSPLPPSSELPTPAPERENDPIKFNRPKAQAQTHGLGEWIE</sequence>